<evidence type="ECO:0000313" key="3">
    <source>
        <dbReference type="Proteomes" id="UP001172721"/>
    </source>
</evidence>
<evidence type="ECO:0000313" key="2">
    <source>
        <dbReference type="EMBL" id="MDN4524031.1"/>
    </source>
</evidence>
<dbReference type="InterPro" id="IPR036264">
    <property type="entry name" value="Bact_exopeptidase_dim_dom"/>
</dbReference>
<dbReference type="PANTHER" id="PTHR11014:SF122">
    <property type="entry name" value="AMIDOHYDROLASE AMHX"/>
    <property type="match status" value="1"/>
</dbReference>
<accession>A0ABT8HTD6</accession>
<dbReference type="Gene3D" id="3.40.630.10">
    <property type="entry name" value="Zn peptidases"/>
    <property type="match status" value="1"/>
</dbReference>
<dbReference type="Gene3D" id="3.30.70.360">
    <property type="match status" value="1"/>
</dbReference>
<dbReference type="InterPro" id="IPR002933">
    <property type="entry name" value="Peptidase_M20"/>
</dbReference>
<proteinExistence type="predicted"/>
<dbReference type="NCBIfam" id="TIGR01891">
    <property type="entry name" value="amidohydrolases"/>
    <property type="match status" value="1"/>
</dbReference>
<protein>
    <submittedName>
        <fullName evidence="2">M20 peptidase aminoacylase family protein</fullName>
    </submittedName>
</protein>
<organism evidence="2 3">
    <name type="scientific">Fictibacillus fluitans</name>
    <dbReference type="NCBI Taxonomy" id="3058422"/>
    <lineage>
        <taxon>Bacteria</taxon>
        <taxon>Bacillati</taxon>
        <taxon>Bacillota</taxon>
        <taxon>Bacilli</taxon>
        <taxon>Bacillales</taxon>
        <taxon>Fictibacillaceae</taxon>
        <taxon>Fictibacillus</taxon>
    </lineage>
</organism>
<dbReference type="PIRSF" id="PIRSF005962">
    <property type="entry name" value="Pept_M20D_amidohydro"/>
    <property type="match status" value="1"/>
</dbReference>
<dbReference type="CDD" id="cd08018">
    <property type="entry name" value="M20_Acy1_amhX-like"/>
    <property type="match status" value="1"/>
</dbReference>
<dbReference type="Pfam" id="PF07687">
    <property type="entry name" value="M20_dimer"/>
    <property type="match status" value="1"/>
</dbReference>
<feature type="domain" description="Peptidase M20 dimerisation" evidence="1">
    <location>
        <begin position="176"/>
        <end position="263"/>
    </location>
</feature>
<name>A0ABT8HTD6_9BACL</name>
<evidence type="ECO:0000259" key="1">
    <source>
        <dbReference type="Pfam" id="PF07687"/>
    </source>
</evidence>
<dbReference type="RefSeq" id="WP_301165086.1">
    <property type="nucleotide sequence ID" value="NZ_JAUHTR010000002.1"/>
</dbReference>
<comment type="caution">
    <text evidence="2">The sequence shown here is derived from an EMBL/GenBank/DDBJ whole genome shotgun (WGS) entry which is preliminary data.</text>
</comment>
<dbReference type="SUPFAM" id="SSF55031">
    <property type="entry name" value="Bacterial exopeptidase dimerisation domain"/>
    <property type="match status" value="1"/>
</dbReference>
<dbReference type="EMBL" id="JAUHTR010000002">
    <property type="protein sequence ID" value="MDN4524031.1"/>
    <property type="molecule type" value="Genomic_DNA"/>
</dbReference>
<reference evidence="2" key="1">
    <citation type="submission" date="2023-07" db="EMBL/GenBank/DDBJ databases">
        <title>Fictibacillus sp. isolated from freshwater pond.</title>
        <authorList>
            <person name="Kirdat K."/>
            <person name="Bhat A."/>
            <person name="Mourya A."/>
            <person name="Yadav A."/>
        </authorList>
    </citation>
    <scope>NUCLEOTIDE SEQUENCE</scope>
    <source>
        <strain evidence="2">NE201</strain>
    </source>
</reference>
<dbReference type="InterPro" id="IPR011650">
    <property type="entry name" value="Peptidase_M20_dimer"/>
</dbReference>
<dbReference type="InterPro" id="IPR017439">
    <property type="entry name" value="Amidohydrolase"/>
</dbReference>
<dbReference type="Pfam" id="PF01546">
    <property type="entry name" value="Peptidase_M20"/>
    <property type="match status" value="1"/>
</dbReference>
<keyword evidence="3" id="KW-1185">Reference proteome</keyword>
<dbReference type="InterPro" id="IPR037484">
    <property type="entry name" value="AmhX-like"/>
</dbReference>
<dbReference type="Proteomes" id="UP001172721">
    <property type="component" value="Unassembled WGS sequence"/>
</dbReference>
<sequence>MFLNANIVKEVNHAFRYLHSHPEISWEEVGTTEYIRNRLIENGCRVKTLNGITGVVGEIGSGKPVVAIRADMDALWQEVNGCFQANHSCGHDAHMAMVLGAVSALSAHKEKLKGTVRFIFQPAEEKGTGALALVDQGIVDDVDYLFGVHLRPIQELANGKASPSILHGAGAFVEGEIIGEDAHSARPHLGVNAIEVGAAIVQALQSIHADPMIPHSIKMTSFHAGGTSSNIIPGCARFGLDVRAQTNELMESLLVTLKHRIRAVESLYHVKVILNDKAKIAAAQNHEDAQRLMEEAIIEVIGRENLKPSIITSGGDDFHYYTIKRPHIKATMLGLGCDLAPGLHHPNMTFDHQALEAGTGILINVIFKALHSSSNS</sequence>
<gene>
    <name evidence="2" type="ORF">QYB97_06075</name>
</gene>
<dbReference type="SUPFAM" id="SSF53187">
    <property type="entry name" value="Zn-dependent exopeptidases"/>
    <property type="match status" value="1"/>
</dbReference>
<dbReference type="PANTHER" id="PTHR11014">
    <property type="entry name" value="PEPTIDASE M20 FAMILY MEMBER"/>
    <property type="match status" value="1"/>
</dbReference>